<evidence type="ECO:0000256" key="9">
    <source>
        <dbReference type="SAM" id="Phobius"/>
    </source>
</evidence>
<dbReference type="InterPro" id="IPR005495">
    <property type="entry name" value="LptG/LptF_permease"/>
</dbReference>
<evidence type="ECO:0000313" key="10">
    <source>
        <dbReference type="EMBL" id="SFV14744.1"/>
    </source>
</evidence>
<evidence type="ECO:0000256" key="8">
    <source>
        <dbReference type="ARBA" id="ARBA00023136"/>
    </source>
</evidence>
<feature type="transmembrane region" description="Helical" evidence="9">
    <location>
        <begin position="105"/>
        <end position="124"/>
    </location>
</feature>
<keyword evidence="6 9" id="KW-0812">Transmembrane</keyword>
<evidence type="ECO:0000313" key="11">
    <source>
        <dbReference type="Proteomes" id="UP000199391"/>
    </source>
</evidence>
<dbReference type="GO" id="GO:0043190">
    <property type="term" value="C:ATP-binding cassette (ABC) transporter complex"/>
    <property type="evidence" value="ECO:0007669"/>
    <property type="project" value="InterPro"/>
</dbReference>
<evidence type="ECO:0000256" key="4">
    <source>
        <dbReference type="ARBA" id="ARBA00022475"/>
    </source>
</evidence>
<dbReference type="GO" id="GO:0055085">
    <property type="term" value="P:transmembrane transport"/>
    <property type="evidence" value="ECO:0007669"/>
    <property type="project" value="InterPro"/>
</dbReference>
<dbReference type="OrthoDB" id="9778062at2"/>
<protein>
    <recommendedName>
        <fullName evidence="2">Lipopolysaccharide export system permease protein LptF</fullName>
    </recommendedName>
</protein>
<evidence type="ECO:0000256" key="7">
    <source>
        <dbReference type="ARBA" id="ARBA00022989"/>
    </source>
</evidence>
<evidence type="ECO:0000256" key="2">
    <source>
        <dbReference type="ARBA" id="ARBA00014213"/>
    </source>
</evidence>
<keyword evidence="7 9" id="KW-1133">Transmembrane helix</keyword>
<dbReference type="NCBIfam" id="TIGR04407">
    <property type="entry name" value="LptF_YjgP"/>
    <property type="match status" value="1"/>
</dbReference>
<dbReference type="GO" id="GO:0015920">
    <property type="term" value="P:lipopolysaccharide transport"/>
    <property type="evidence" value="ECO:0007669"/>
    <property type="project" value="TreeGrafter"/>
</dbReference>
<evidence type="ECO:0000256" key="1">
    <source>
        <dbReference type="ARBA" id="ARBA00004429"/>
    </source>
</evidence>
<dbReference type="Pfam" id="PF03739">
    <property type="entry name" value="LptF_LptG"/>
    <property type="match status" value="1"/>
</dbReference>
<keyword evidence="11" id="KW-1185">Reference proteome</keyword>
<keyword evidence="3" id="KW-0813">Transport</keyword>
<evidence type="ECO:0000256" key="5">
    <source>
        <dbReference type="ARBA" id="ARBA00022519"/>
    </source>
</evidence>
<keyword evidence="4" id="KW-1003">Cell membrane</keyword>
<dbReference type="PANTHER" id="PTHR33529:SF7">
    <property type="entry name" value="LIPOPOLYSACCHARIDE EXPORT SYSTEM PERMEASE PROTEIN LPTF"/>
    <property type="match status" value="1"/>
</dbReference>
<dbReference type="Proteomes" id="UP000199391">
    <property type="component" value="Unassembled WGS sequence"/>
</dbReference>
<dbReference type="STRING" id="1035707.SAMN05216552_104345"/>
<feature type="transmembrane region" description="Helical" evidence="9">
    <location>
        <begin position="325"/>
        <end position="348"/>
    </location>
</feature>
<dbReference type="EMBL" id="FPBO01000043">
    <property type="protein sequence ID" value="SFV14744.1"/>
    <property type="molecule type" value="Genomic_DNA"/>
</dbReference>
<organism evidence="10 11">
    <name type="scientific">Pseudoduganella namucuonensis</name>
    <dbReference type="NCBI Taxonomy" id="1035707"/>
    <lineage>
        <taxon>Bacteria</taxon>
        <taxon>Pseudomonadati</taxon>
        <taxon>Pseudomonadota</taxon>
        <taxon>Betaproteobacteria</taxon>
        <taxon>Burkholderiales</taxon>
        <taxon>Oxalobacteraceae</taxon>
        <taxon>Telluria group</taxon>
        <taxon>Pseudoduganella</taxon>
    </lineage>
</organism>
<name>A0A1I7LYH4_9BURK</name>
<feature type="transmembrane region" description="Helical" evidence="9">
    <location>
        <begin position="48"/>
        <end position="76"/>
    </location>
</feature>
<sequence>MIFHRALQRELASAAGATFTVLFTVIVTWTLITILGKAAGGKVASNDVIALIAFAALNYLPTILILTSFISVLMVVTRTYRDSEMVVWFASGLSLARWIRPVLTFGLPMVLLTGILSFYATPWAKQKSSEYAERFQKREDLQQVSPGQFRESASSNRIFFVEGVSGQTAVVHNVFVNTVDEKGTSVVVAKEGVISNTPEGDRFLVLKNGRRYQGTPGSADFQTMEFERYSMRVASKAQDLAANQNADAIPTDELLRSSGPGVQGELLWRISLPITCLLLILLAIPMGFVNPRAGSSSNLIVALLIFFAYQNLIKVFEASVKQGRFSFGTAWWPLHLAVALVVVGMFTWRANVNHRYHPRVLWAALKRGGKAKAVAP</sequence>
<feature type="transmembrane region" description="Helical" evidence="9">
    <location>
        <begin position="266"/>
        <end position="289"/>
    </location>
</feature>
<accession>A0A1I7LYH4</accession>
<gene>
    <name evidence="10" type="ORF">SAMN05216552_104345</name>
</gene>
<dbReference type="PANTHER" id="PTHR33529">
    <property type="entry name" value="SLR0882 PROTEIN-RELATED"/>
    <property type="match status" value="1"/>
</dbReference>
<comment type="subcellular location">
    <subcellularLocation>
        <location evidence="1">Cell inner membrane</location>
        <topology evidence="1">Multi-pass membrane protein</topology>
    </subcellularLocation>
</comment>
<dbReference type="InterPro" id="IPR030922">
    <property type="entry name" value="LptF"/>
</dbReference>
<evidence type="ECO:0000256" key="6">
    <source>
        <dbReference type="ARBA" id="ARBA00022692"/>
    </source>
</evidence>
<evidence type="ECO:0000256" key="3">
    <source>
        <dbReference type="ARBA" id="ARBA00022448"/>
    </source>
</evidence>
<dbReference type="RefSeq" id="WP_093559984.1">
    <property type="nucleotide sequence ID" value="NZ_FPBO01000043.1"/>
</dbReference>
<reference evidence="11" key="1">
    <citation type="submission" date="2016-10" db="EMBL/GenBank/DDBJ databases">
        <authorList>
            <person name="Varghese N."/>
            <person name="Submissions S."/>
        </authorList>
    </citation>
    <scope>NUCLEOTIDE SEQUENCE [LARGE SCALE GENOMIC DNA]</scope>
    <source>
        <strain evidence="11">CGMCC 1.11014</strain>
    </source>
</reference>
<keyword evidence="8 9" id="KW-0472">Membrane</keyword>
<dbReference type="AlphaFoldDB" id="A0A1I7LYH4"/>
<keyword evidence="5" id="KW-0997">Cell inner membrane</keyword>
<feature type="transmembrane region" description="Helical" evidence="9">
    <location>
        <begin position="295"/>
        <end position="313"/>
    </location>
</feature>
<proteinExistence type="predicted"/>
<feature type="transmembrane region" description="Helical" evidence="9">
    <location>
        <begin position="12"/>
        <end position="36"/>
    </location>
</feature>